<evidence type="ECO:0000313" key="6">
    <source>
        <dbReference type="Proteomes" id="UP001341840"/>
    </source>
</evidence>
<comment type="similarity">
    <text evidence="2">Belongs to the lin-54 family.</text>
</comment>
<keyword evidence="6" id="KW-1185">Reference proteome</keyword>
<protein>
    <recommendedName>
        <fullName evidence="4">CRC domain-containing protein</fullName>
    </recommendedName>
</protein>
<proteinExistence type="inferred from homology"/>
<evidence type="ECO:0000256" key="2">
    <source>
        <dbReference type="ARBA" id="ARBA00007267"/>
    </source>
</evidence>
<dbReference type="EMBL" id="JASCZI010181348">
    <property type="protein sequence ID" value="MED6182310.1"/>
    <property type="molecule type" value="Genomic_DNA"/>
</dbReference>
<dbReference type="InterPro" id="IPR033467">
    <property type="entry name" value="Tesmin/TSO1-like_CXC"/>
</dbReference>
<comment type="subcellular location">
    <subcellularLocation>
        <location evidence="1">Nucleus</location>
    </subcellularLocation>
</comment>
<dbReference type="PROSITE" id="PS51634">
    <property type="entry name" value="CRC"/>
    <property type="match status" value="1"/>
</dbReference>
<dbReference type="InterPro" id="IPR044522">
    <property type="entry name" value="TSO1-like"/>
</dbReference>
<dbReference type="Pfam" id="PF03638">
    <property type="entry name" value="TCR"/>
    <property type="match status" value="2"/>
</dbReference>
<evidence type="ECO:0000259" key="4">
    <source>
        <dbReference type="PROSITE" id="PS51634"/>
    </source>
</evidence>
<dbReference type="SMART" id="SM01114">
    <property type="entry name" value="CXC"/>
    <property type="match status" value="2"/>
</dbReference>
<evidence type="ECO:0000313" key="5">
    <source>
        <dbReference type="EMBL" id="MED6182310.1"/>
    </source>
</evidence>
<organism evidence="5 6">
    <name type="scientific">Stylosanthes scabra</name>
    <dbReference type="NCBI Taxonomy" id="79078"/>
    <lineage>
        <taxon>Eukaryota</taxon>
        <taxon>Viridiplantae</taxon>
        <taxon>Streptophyta</taxon>
        <taxon>Embryophyta</taxon>
        <taxon>Tracheophyta</taxon>
        <taxon>Spermatophyta</taxon>
        <taxon>Magnoliopsida</taxon>
        <taxon>eudicotyledons</taxon>
        <taxon>Gunneridae</taxon>
        <taxon>Pentapetalae</taxon>
        <taxon>rosids</taxon>
        <taxon>fabids</taxon>
        <taxon>Fabales</taxon>
        <taxon>Fabaceae</taxon>
        <taxon>Papilionoideae</taxon>
        <taxon>50 kb inversion clade</taxon>
        <taxon>dalbergioids sensu lato</taxon>
        <taxon>Dalbergieae</taxon>
        <taxon>Pterocarpus clade</taxon>
        <taxon>Stylosanthes</taxon>
    </lineage>
</organism>
<dbReference type="PANTHER" id="PTHR46159:SF12">
    <property type="entry name" value="PROTEIN TESMIN_TSO1-LIKE CXC 3-RELATED"/>
    <property type="match status" value="1"/>
</dbReference>
<accession>A0ABU6W8M9</accession>
<dbReference type="Proteomes" id="UP001341840">
    <property type="component" value="Unassembled WGS sequence"/>
</dbReference>
<feature type="domain" description="CRC" evidence="4">
    <location>
        <begin position="19"/>
        <end position="141"/>
    </location>
</feature>
<keyword evidence="3" id="KW-0539">Nucleus</keyword>
<reference evidence="5 6" key="1">
    <citation type="journal article" date="2023" name="Plants (Basel)">
        <title>Bridging the Gap: Combining Genomics and Transcriptomics Approaches to Understand Stylosanthes scabra, an Orphan Legume from the Brazilian Caatinga.</title>
        <authorList>
            <person name="Ferreira-Neto J.R.C."/>
            <person name="da Silva M.D."/>
            <person name="Binneck E."/>
            <person name="de Melo N.F."/>
            <person name="da Silva R.H."/>
            <person name="de Melo A.L.T.M."/>
            <person name="Pandolfi V."/>
            <person name="Bustamante F.O."/>
            <person name="Brasileiro-Vidal A.C."/>
            <person name="Benko-Iseppon A.M."/>
        </authorList>
    </citation>
    <scope>NUCLEOTIDE SEQUENCE [LARGE SCALE GENOMIC DNA]</scope>
    <source>
        <tissue evidence="5">Leaves</tissue>
    </source>
</reference>
<evidence type="ECO:0000256" key="3">
    <source>
        <dbReference type="ARBA" id="ARBA00023242"/>
    </source>
</evidence>
<gene>
    <name evidence="5" type="ORF">PIB30_027420</name>
</gene>
<comment type="caution">
    <text evidence="5">The sequence shown here is derived from an EMBL/GenBank/DDBJ whole genome shotgun (WGS) entry which is preliminary data.</text>
</comment>
<evidence type="ECO:0000256" key="1">
    <source>
        <dbReference type="ARBA" id="ARBA00004123"/>
    </source>
</evidence>
<sequence>MMPSWICRRKFDAASESGGCKGCKCKKSKCLKLYCECFARGEYCKDDCSCQNCNNEHIYQNIILEARKQIESRNPLAFAPKVVTSSPEIGNDPNKTPASGRHKRGCNCKKSVCLKKYCECFQAGVGCSVNCRCEGCKNTFGRKDGSNSMGAEAELEEEREEREKAVAEQKLGKPNTLLSQQPKHFQAVLEEEMSDAVGLRGSDGSPMTCIKTSSPNGKRISSPNCDLVPSSQVARGGRKLILQSIPSFPFLTDHDHP</sequence>
<dbReference type="InterPro" id="IPR005172">
    <property type="entry name" value="CRC"/>
</dbReference>
<dbReference type="PANTHER" id="PTHR46159">
    <property type="entry name" value="PROTEIN TESMIN/TSO1-LIKE CXC 2"/>
    <property type="match status" value="1"/>
</dbReference>
<name>A0ABU6W8M9_9FABA</name>